<dbReference type="Pfam" id="PF02519">
    <property type="entry name" value="Auxin_inducible"/>
    <property type="match status" value="1"/>
</dbReference>
<protein>
    <submittedName>
        <fullName evidence="2">Uncharacterized protein</fullName>
    </submittedName>
</protein>
<dbReference type="Proteomes" id="UP001206925">
    <property type="component" value="Unassembled WGS sequence"/>
</dbReference>
<accession>A0AAD5CYY3</accession>
<gene>
    <name evidence="2" type="ORF">M8C21_029066</name>
</gene>
<evidence type="ECO:0000256" key="1">
    <source>
        <dbReference type="ARBA" id="ARBA00006974"/>
    </source>
</evidence>
<dbReference type="EMBL" id="JAMZMK010006126">
    <property type="protein sequence ID" value="KAI7750539.1"/>
    <property type="molecule type" value="Genomic_DNA"/>
</dbReference>
<sequence>MGLIRLPSSISILKGFNKLSSYRNRNYHLDVPKGHLAVYVGEEQKRRFVVPISYLEQPLFQKLLRQAEEEFGFAHPLGGLTLTCEEDVFNQLTAILHSL</sequence>
<dbReference type="GO" id="GO:0009733">
    <property type="term" value="P:response to auxin"/>
    <property type="evidence" value="ECO:0007669"/>
    <property type="project" value="InterPro"/>
</dbReference>
<dbReference type="AlphaFoldDB" id="A0AAD5CYY3"/>
<name>A0AAD5CYY3_AMBAR</name>
<organism evidence="2 3">
    <name type="scientific">Ambrosia artemisiifolia</name>
    <name type="common">Common ragweed</name>
    <dbReference type="NCBI Taxonomy" id="4212"/>
    <lineage>
        <taxon>Eukaryota</taxon>
        <taxon>Viridiplantae</taxon>
        <taxon>Streptophyta</taxon>
        <taxon>Embryophyta</taxon>
        <taxon>Tracheophyta</taxon>
        <taxon>Spermatophyta</taxon>
        <taxon>Magnoliopsida</taxon>
        <taxon>eudicotyledons</taxon>
        <taxon>Gunneridae</taxon>
        <taxon>Pentapetalae</taxon>
        <taxon>asterids</taxon>
        <taxon>campanulids</taxon>
        <taxon>Asterales</taxon>
        <taxon>Asteraceae</taxon>
        <taxon>Asteroideae</taxon>
        <taxon>Heliantheae alliance</taxon>
        <taxon>Heliantheae</taxon>
        <taxon>Ambrosia</taxon>
    </lineage>
</organism>
<evidence type="ECO:0000313" key="2">
    <source>
        <dbReference type="EMBL" id="KAI7750539.1"/>
    </source>
</evidence>
<comment type="caution">
    <text evidence="2">The sequence shown here is derived from an EMBL/GenBank/DDBJ whole genome shotgun (WGS) entry which is preliminary data.</text>
</comment>
<comment type="similarity">
    <text evidence="1">Belongs to the ARG7 family.</text>
</comment>
<proteinExistence type="inferred from homology"/>
<keyword evidence="3" id="KW-1185">Reference proteome</keyword>
<reference evidence="2" key="1">
    <citation type="submission" date="2022-06" db="EMBL/GenBank/DDBJ databases">
        <title>Uncovering the hologenomic basis of an extraordinary plant invasion.</title>
        <authorList>
            <person name="Bieker V.C."/>
            <person name="Martin M.D."/>
            <person name="Gilbert T."/>
            <person name="Hodgins K."/>
            <person name="Battlay P."/>
            <person name="Petersen B."/>
            <person name="Wilson J."/>
        </authorList>
    </citation>
    <scope>NUCLEOTIDE SEQUENCE</scope>
    <source>
        <strain evidence="2">AA19_3_7</strain>
        <tissue evidence="2">Leaf</tissue>
    </source>
</reference>
<evidence type="ECO:0000313" key="3">
    <source>
        <dbReference type="Proteomes" id="UP001206925"/>
    </source>
</evidence>
<dbReference type="InterPro" id="IPR003676">
    <property type="entry name" value="SAUR_fam"/>
</dbReference>
<dbReference type="PANTHER" id="PTHR31929">
    <property type="entry name" value="SAUR-LIKE AUXIN-RESPONSIVE PROTEIN FAMILY-RELATED"/>
    <property type="match status" value="1"/>
</dbReference>